<dbReference type="PANTHER" id="PTHR24282">
    <property type="entry name" value="CYTOCHROME P450 FAMILY MEMBER"/>
    <property type="match status" value="1"/>
</dbReference>
<dbReference type="AlphaFoldDB" id="A0AAV5HNU0"/>
<comment type="caution">
    <text evidence="12">The sequence shown here is derived from an EMBL/GenBank/DDBJ whole genome shotgun (WGS) entry which is preliminary data.</text>
</comment>
<evidence type="ECO:0000256" key="7">
    <source>
        <dbReference type="ARBA" id="ARBA00022989"/>
    </source>
</evidence>
<dbReference type="GO" id="GO:0020037">
    <property type="term" value="F:heme binding"/>
    <property type="evidence" value="ECO:0007669"/>
    <property type="project" value="InterPro"/>
</dbReference>
<name>A0AAV5HNU0_9ROSI</name>
<dbReference type="InterPro" id="IPR001128">
    <property type="entry name" value="Cyt_P450"/>
</dbReference>
<organism evidence="12 13">
    <name type="scientific">Rubroshorea leprosula</name>
    <dbReference type="NCBI Taxonomy" id="152421"/>
    <lineage>
        <taxon>Eukaryota</taxon>
        <taxon>Viridiplantae</taxon>
        <taxon>Streptophyta</taxon>
        <taxon>Embryophyta</taxon>
        <taxon>Tracheophyta</taxon>
        <taxon>Spermatophyta</taxon>
        <taxon>Magnoliopsida</taxon>
        <taxon>eudicotyledons</taxon>
        <taxon>Gunneridae</taxon>
        <taxon>Pentapetalae</taxon>
        <taxon>rosids</taxon>
        <taxon>malvids</taxon>
        <taxon>Malvales</taxon>
        <taxon>Dipterocarpaceae</taxon>
        <taxon>Rubroshorea</taxon>
    </lineage>
</organism>
<evidence type="ECO:0000256" key="3">
    <source>
        <dbReference type="ARBA" id="ARBA00010617"/>
    </source>
</evidence>
<comment type="similarity">
    <text evidence="3">Belongs to the cytochrome P450 family.</text>
</comment>
<keyword evidence="6" id="KW-0479">Metal-binding</keyword>
<dbReference type="EMBL" id="BPVZ01000004">
    <property type="protein sequence ID" value="GKU90503.1"/>
    <property type="molecule type" value="Genomic_DNA"/>
</dbReference>
<evidence type="ECO:0000256" key="10">
    <source>
        <dbReference type="ARBA" id="ARBA00023033"/>
    </source>
</evidence>
<keyword evidence="4" id="KW-0349">Heme</keyword>
<gene>
    <name evidence="12" type="ORF">SLEP1_g4492</name>
</gene>
<keyword evidence="9" id="KW-0408">Iron</keyword>
<dbReference type="GO" id="GO:0016020">
    <property type="term" value="C:membrane"/>
    <property type="evidence" value="ECO:0007669"/>
    <property type="project" value="UniProtKB-SubCell"/>
</dbReference>
<evidence type="ECO:0000256" key="4">
    <source>
        <dbReference type="ARBA" id="ARBA00022617"/>
    </source>
</evidence>
<dbReference type="InterPro" id="IPR050665">
    <property type="entry name" value="Cytochrome_P450_Monooxygen"/>
</dbReference>
<dbReference type="InterPro" id="IPR036396">
    <property type="entry name" value="Cyt_P450_sf"/>
</dbReference>
<comment type="subcellular location">
    <subcellularLocation>
        <location evidence="2">Membrane</location>
        <topology evidence="2">Single-pass membrane protein</topology>
    </subcellularLocation>
</comment>
<dbReference type="GO" id="GO:0005506">
    <property type="term" value="F:iron ion binding"/>
    <property type="evidence" value="ECO:0007669"/>
    <property type="project" value="InterPro"/>
</dbReference>
<reference evidence="12 13" key="1">
    <citation type="journal article" date="2021" name="Commun. Biol.">
        <title>The genome of Shorea leprosula (Dipterocarpaceae) highlights the ecological relevance of drought in aseasonal tropical rainforests.</title>
        <authorList>
            <person name="Ng K.K.S."/>
            <person name="Kobayashi M.J."/>
            <person name="Fawcett J.A."/>
            <person name="Hatakeyama M."/>
            <person name="Paape T."/>
            <person name="Ng C.H."/>
            <person name="Ang C.C."/>
            <person name="Tnah L.H."/>
            <person name="Lee C.T."/>
            <person name="Nishiyama T."/>
            <person name="Sese J."/>
            <person name="O'Brien M.J."/>
            <person name="Copetti D."/>
            <person name="Mohd Noor M.I."/>
            <person name="Ong R.C."/>
            <person name="Putra M."/>
            <person name="Sireger I.Z."/>
            <person name="Indrioko S."/>
            <person name="Kosugi Y."/>
            <person name="Izuno A."/>
            <person name="Isagi Y."/>
            <person name="Lee S.L."/>
            <person name="Shimizu K.K."/>
        </authorList>
    </citation>
    <scope>NUCLEOTIDE SEQUENCE [LARGE SCALE GENOMIC DNA]</scope>
    <source>
        <strain evidence="12">214</strain>
    </source>
</reference>
<dbReference type="Gene3D" id="1.10.630.10">
    <property type="entry name" value="Cytochrome P450"/>
    <property type="match status" value="1"/>
</dbReference>
<protein>
    <submittedName>
        <fullName evidence="12">Uncharacterized protein</fullName>
    </submittedName>
</protein>
<comment type="cofactor">
    <cofactor evidence="1">
        <name>heme</name>
        <dbReference type="ChEBI" id="CHEBI:30413"/>
    </cofactor>
</comment>
<evidence type="ECO:0000256" key="11">
    <source>
        <dbReference type="ARBA" id="ARBA00023136"/>
    </source>
</evidence>
<dbReference type="SUPFAM" id="SSF48264">
    <property type="entry name" value="Cytochrome P450"/>
    <property type="match status" value="1"/>
</dbReference>
<evidence type="ECO:0000313" key="13">
    <source>
        <dbReference type="Proteomes" id="UP001054252"/>
    </source>
</evidence>
<evidence type="ECO:0000256" key="6">
    <source>
        <dbReference type="ARBA" id="ARBA00022723"/>
    </source>
</evidence>
<evidence type="ECO:0000256" key="8">
    <source>
        <dbReference type="ARBA" id="ARBA00023002"/>
    </source>
</evidence>
<evidence type="ECO:0000256" key="9">
    <source>
        <dbReference type="ARBA" id="ARBA00023004"/>
    </source>
</evidence>
<dbReference type="GO" id="GO:0004497">
    <property type="term" value="F:monooxygenase activity"/>
    <property type="evidence" value="ECO:0007669"/>
    <property type="project" value="UniProtKB-KW"/>
</dbReference>
<evidence type="ECO:0000313" key="12">
    <source>
        <dbReference type="EMBL" id="GKU90503.1"/>
    </source>
</evidence>
<accession>A0AAV5HNU0</accession>
<evidence type="ECO:0000256" key="2">
    <source>
        <dbReference type="ARBA" id="ARBA00004167"/>
    </source>
</evidence>
<keyword evidence="13" id="KW-1185">Reference proteome</keyword>
<dbReference type="Proteomes" id="UP001054252">
    <property type="component" value="Unassembled WGS sequence"/>
</dbReference>
<keyword evidence="10" id="KW-0503">Monooxygenase</keyword>
<evidence type="ECO:0000256" key="1">
    <source>
        <dbReference type="ARBA" id="ARBA00001971"/>
    </source>
</evidence>
<keyword evidence="5" id="KW-0812">Transmembrane</keyword>
<keyword evidence="7" id="KW-1133">Transmembrane helix</keyword>
<dbReference type="PANTHER" id="PTHR24282:SF135">
    <property type="entry name" value="CYTOCHROME P450 709B2"/>
    <property type="match status" value="1"/>
</dbReference>
<keyword evidence="8" id="KW-0560">Oxidoreductase</keyword>
<proteinExistence type="inferred from homology"/>
<keyword evidence="11" id="KW-0472">Membrane</keyword>
<dbReference type="Pfam" id="PF00067">
    <property type="entry name" value="p450"/>
    <property type="match status" value="1"/>
</dbReference>
<dbReference type="GO" id="GO:0016705">
    <property type="term" value="F:oxidoreductase activity, acting on paired donors, with incorporation or reduction of molecular oxygen"/>
    <property type="evidence" value="ECO:0007669"/>
    <property type="project" value="InterPro"/>
</dbReference>
<evidence type="ECO:0000256" key="5">
    <source>
        <dbReference type="ARBA" id="ARBA00022692"/>
    </source>
</evidence>
<sequence length="140" mass="15805">MKKDAREIILDTDSNDIVQKVLPHYHRWSSGYGFFLSFGFDTVGKGLVFLGGQDWVRDSRIINPAFSIDKLKVMVKRMAACAISVVEEWNDQVTLAEYGCLTIETNAEFQGLTANIITHTAFGSNYVHGKELFQGQRQLQ</sequence>